<evidence type="ECO:0000256" key="6">
    <source>
        <dbReference type="ARBA" id="ARBA00079153"/>
    </source>
</evidence>
<dbReference type="SUPFAM" id="SSF53686">
    <property type="entry name" value="Tryptophan synthase beta subunit-like PLP-dependent enzymes"/>
    <property type="match status" value="1"/>
</dbReference>
<dbReference type="CDD" id="cd04608">
    <property type="entry name" value="CBS_pair_CBS"/>
    <property type="match status" value="1"/>
</dbReference>
<evidence type="ECO:0000256" key="4">
    <source>
        <dbReference type="ARBA" id="ARBA00072081"/>
    </source>
</evidence>
<dbReference type="SMART" id="SM00116">
    <property type="entry name" value="CBS"/>
    <property type="match status" value="2"/>
</dbReference>
<dbReference type="AlphaFoldDB" id="A0A2M9G4I2"/>
<dbReference type="FunFam" id="3.40.50.1100:FF:000003">
    <property type="entry name" value="Cystathionine beta-synthase"/>
    <property type="match status" value="1"/>
</dbReference>
<dbReference type="OrthoDB" id="9805733at2"/>
<evidence type="ECO:0000313" key="10">
    <source>
        <dbReference type="Proteomes" id="UP000229498"/>
    </source>
</evidence>
<evidence type="ECO:0000313" key="9">
    <source>
        <dbReference type="EMBL" id="PJK30610.1"/>
    </source>
</evidence>
<dbReference type="Pfam" id="PF00291">
    <property type="entry name" value="PALP"/>
    <property type="match status" value="1"/>
</dbReference>
<proteinExistence type="inferred from homology"/>
<dbReference type="RefSeq" id="WP_109792710.1">
    <property type="nucleotide sequence ID" value="NZ_PHIG01000025.1"/>
</dbReference>
<dbReference type="GO" id="GO:0006535">
    <property type="term" value="P:cysteine biosynthetic process from serine"/>
    <property type="evidence" value="ECO:0007669"/>
    <property type="project" value="InterPro"/>
</dbReference>
<comment type="caution">
    <text evidence="9">The sequence shown here is derived from an EMBL/GenBank/DDBJ whole genome shotgun (WGS) entry which is preliminary data.</text>
</comment>
<feature type="domain" description="CBS" evidence="8">
    <location>
        <begin position="339"/>
        <end position="398"/>
    </location>
</feature>
<keyword evidence="3" id="KW-0663">Pyridoxal phosphate</keyword>
<dbReference type="InterPro" id="IPR001216">
    <property type="entry name" value="P-phosphate_BS"/>
</dbReference>
<keyword evidence="10" id="KW-1185">Reference proteome</keyword>
<comment type="similarity">
    <text evidence="2">Belongs to the cysteine synthase/cystathionine beta-synthase family.</text>
</comment>
<dbReference type="InterPro" id="IPR046353">
    <property type="entry name" value="CBS_C"/>
</dbReference>
<reference evidence="9 10" key="1">
    <citation type="submission" date="2017-11" db="EMBL/GenBank/DDBJ databases">
        <title>Draft genome sequence of Rhizobiales bacterium SY3-13.</title>
        <authorList>
            <person name="Sun C."/>
        </authorList>
    </citation>
    <scope>NUCLEOTIDE SEQUENCE [LARGE SCALE GENOMIC DNA]</scope>
    <source>
        <strain evidence="9 10">SY3-13</strain>
    </source>
</reference>
<dbReference type="Pfam" id="PF00571">
    <property type="entry name" value="CBS"/>
    <property type="match status" value="2"/>
</dbReference>
<sequence>MTACSSVLDLIGNTPLVELRNLDAGPCRLFAKLESQNPGGSVKDRIGLSMIEAAERDGRLKPGGTLIEATAGNTGLGLALVAALKGYRLILVIPDKMSLDKIQHLKALGVEVRLTRSDVGKGHPEYYQDIAERLEREIPGAFWVDQFSNPANPEAHYRGTGPEILEQMDGDVDAIFCGVGSGGTITGIGRFMKENSPKTEMIVADPEGSIVAEAANTGNISTEVGSWLIEGIGEDFIPPNCDLAVISRGITVSDADSFAALGDLITKEGILGGSSTGTLLAAALRYCREQKEPKRVVTLVCDTGNKYLSKAFNRAWLVDQGLIRRRRHGDLRDMIIRRADEGDVVTINPGDTLLTAYSRLRMFDVSQLPVMEGERITGIIDESDLLLAVQGHEENFKKPVSEFMVTRLETIRPDASEAELMPILRADKVAIVADEDTFYGLITRVDVINHMRQVAANAVEG</sequence>
<keyword evidence="7" id="KW-0129">CBS domain</keyword>
<dbReference type="Gene3D" id="3.40.50.1100">
    <property type="match status" value="2"/>
</dbReference>
<dbReference type="InterPro" id="IPR036052">
    <property type="entry name" value="TrpB-like_PALP_sf"/>
</dbReference>
<organism evidence="9 10">
    <name type="scientific">Minwuia thermotolerans</name>
    <dbReference type="NCBI Taxonomy" id="2056226"/>
    <lineage>
        <taxon>Bacteria</taxon>
        <taxon>Pseudomonadati</taxon>
        <taxon>Pseudomonadota</taxon>
        <taxon>Alphaproteobacteria</taxon>
        <taxon>Minwuiales</taxon>
        <taxon>Minwuiaceae</taxon>
        <taxon>Minwuia</taxon>
    </lineage>
</organism>
<evidence type="ECO:0000256" key="5">
    <source>
        <dbReference type="ARBA" id="ARBA00078257"/>
    </source>
</evidence>
<protein>
    <recommendedName>
        <fullName evidence="4">Cysteine synthase B</fullName>
    </recommendedName>
    <alternativeName>
        <fullName evidence="5">O-acetylserine (thiol)-lyase B</fullName>
    </alternativeName>
    <alternativeName>
        <fullName evidence="6">O-acetylserine sulfhydrylase B</fullName>
    </alternativeName>
</protein>
<evidence type="ECO:0000259" key="8">
    <source>
        <dbReference type="PROSITE" id="PS51371"/>
    </source>
</evidence>
<dbReference type="Proteomes" id="UP000229498">
    <property type="component" value="Unassembled WGS sequence"/>
</dbReference>
<dbReference type="FunFam" id="3.40.50.1100:FF:000118">
    <property type="entry name" value="Related to CYS4-cystathionine beta-synthase"/>
    <property type="match status" value="1"/>
</dbReference>
<dbReference type="SUPFAM" id="SSF54631">
    <property type="entry name" value="CBS-domain pair"/>
    <property type="match status" value="1"/>
</dbReference>
<dbReference type="PANTHER" id="PTHR10314">
    <property type="entry name" value="CYSTATHIONINE BETA-SYNTHASE"/>
    <property type="match status" value="1"/>
</dbReference>
<dbReference type="PROSITE" id="PS00901">
    <property type="entry name" value="CYS_SYNTHASE"/>
    <property type="match status" value="1"/>
</dbReference>
<evidence type="ECO:0000256" key="7">
    <source>
        <dbReference type="PROSITE-ProRule" id="PRU00703"/>
    </source>
</evidence>
<dbReference type="Gene3D" id="3.10.580.10">
    <property type="entry name" value="CBS-domain"/>
    <property type="match status" value="1"/>
</dbReference>
<evidence type="ECO:0000256" key="2">
    <source>
        <dbReference type="ARBA" id="ARBA00007103"/>
    </source>
</evidence>
<dbReference type="GO" id="GO:0016765">
    <property type="term" value="F:transferase activity, transferring alkyl or aryl (other than methyl) groups"/>
    <property type="evidence" value="ECO:0007669"/>
    <property type="project" value="UniProtKB-ARBA"/>
</dbReference>
<name>A0A2M9G4I2_9PROT</name>
<dbReference type="PROSITE" id="PS51371">
    <property type="entry name" value="CBS"/>
    <property type="match status" value="1"/>
</dbReference>
<evidence type="ECO:0000256" key="1">
    <source>
        <dbReference type="ARBA" id="ARBA00001933"/>
    </source>
</evidence>
<accession>A0A2M9G4I2</accession>
<comment type="cofactor">
    <cofactor evidence="1">
        <name>pyridoxal 5'-phosphate</name>
        <dbReference type="ChEBI" id="CHEBI:597326"/>
    </cofactor>
</comment>
<evidence type="ECO:0000256" key="3">
    <source>
        <dbReference type="ARBA" id="ARBA00022898"/>
    </source>
</evidence>
<dbReference type="CDD" id="cd01561">
    <property type="entry name" value="CBS_like"/>
    <property type="match status" value="1"/>
</dbReference>
<dbReference type="InterPro" id="IPR001926">
    <property type="entry name" value="TrpB-like_PALP"/>
</dbReference>
<dbReference type="InterPro" id="IPR046342">
    <property type="entry name" value="CBS_dom_sf"/>
</dbReference>
<dbReference type="InterPro" id="IPR000644">
    <property type="entry name" value="CBS_dom"/>
</dbReference>
<gene>
    <name evidence="9" type="ORF">CVT23_06610</name>
</gene>
<dbReference type="EMBL" id="PHIG01000025">
    <property type="protein sequence ID" value="PJK30610.1"/>
    <property type="molecule type" value="Genomic_DNA"/>
</dbReference>
<dbReference type="InterPro" id="IPR050214">
    <property type="entry name" value="Cys_Synth/Cystath_Beta-Synth"/>
</dbReference>